<reference evidence="1 2" key="1">
    <citation type="journal article" date="2022" name="bioRxiv">
        <title>The genome of the oomycete Peronosclerospora sorghi, a cosmopolitan pathogen of maize and sorghum, is inflated with dispersed pseudogenes.</title>
        <authorList>
            <person name="Fletcher K."/>
            <person name="Martin F."/>
            <person name="Isakeit T."/>
            <person name="Cavanaugh K."/>
            <person name="Magill C."/>
            <person name="Michelmore R."/>
        </authorList>
    </citation>
    <scope>NUCLEOTIDE SEQUENCE [LARGE SCALE GENOMIC DNA]</scope>
    <source>
        <strain evidence="1">P6</strain>
    </source>
</reference>
<proteinExistence type="predicted"/>
<evidence type="ECO:0000313" key="1">
    <source>
        <dbReference type="EMBL" id="KAI9910411.1"/>
    </source>
</evidence>
<organism evidence="1 2">
    <name type="scientific">Peronosclerospora sorghi</name>
    <dbReference type="NCBI Taxonomy" id="230839"/>
    <lineage>
        <taxon>Eukaryota</taxon>
        <taxon>Sar</taxon>
        <taxon>Stramenopiles</taxon>
        <taxon>Oomycota</taxon>
        <taxon>Peronosporomycetes</taxon>
        <taxon>Peronosporales</taxon>
        <taxon>Peronosporaceae</taxon>
        <taxon>Peronosclerospora</taxon>
    </lineage>
</organism>
<accession>A0ACC0VXC4</accession>
<dbReference type="Proteomes" id="UP001163321">
    <property type="component" value="Chromosome 6"/>
</dbReference>
<gene>
    <name evidence="1" type="ORF">PsorP6_010978</name>
</gene>
<sequence>MPRSRSRSSSRDSLGRARRRHTSPRPRRRRHRSDSSSRSSSRSRSRRFRRRRSRSLSRSIERRSRSRRSFSRSRSRGRRSMSRGRYVLSRATMEKERPIETTDQVPQGKPEEEDEEVNSMSHLSEEERMKLLLGFGTFDSTKGKCVEENRKSAAVGTARREIKREYRQYMNRRGGFNRPLDKT</sequence>
<evidence type="ECO:0000313" key="2">
    <source>
        <dbReference type="Proteomes" id="UP001163321"/>
    </source>
</evidence>
<comment type="caution">
    <text evidence="1">The sequence shown here is derived from an EMBL/GenBank/DDBJ whole genome shotgun (WGS) entry which is preliminary data.</text>
</comment>
<name>A0ACC0VXC4_9STRA</name>
<keyword evidence="2" id="KW-1185">Reference proteome</keyword>
<protein>
    <submittedName>
        <fullName evidence="1">Uncharacterized protein</fullName>
    </submittedName>
</protein>
<dbReference type="EMBL" id="CM047585">
    <property type="protein sequence ID" value="KAI9910411.1"/>
    <property type="molecule type" value="Genomic_DNA"/>
</dbReference>